<evidence type="ECO:0000313" key="3">
    <source>
        <dbReference type="EMBL" id="QGA11007.1"/>
    </source>
</evidence>
<dbReference type="AlphaFoldDB" id="A0A5Q0P1F7"/>
<gene>
    <name evidence="3" type="ORF">GFH30_06200</name>
    <name evidence="2" type="ORF">GHJ48_04455</name>
</gene>
<name>A0A5Q0P1F7_9GAMM</name>
<proteinExistence type="predicted"/>
<dbReference type="EMBL" id="WITK01000004">
    <property type="protein sequence ID" value="MQW91655.1"/>
    <property type="molecule type" value="Genomic_DNA"/>
</dbReference>
<sequence length="155" mass="17527">MNKICLSLMLAFASSCVMATENKKADTRVTDVPNTFKVVTRPEIAGLWGMQIKPNHKCIEYYNFKANNSVIIKSAEEWSSGIYEYQPVADPTQQIPALVLQVKYDNNEKDCSGNQEDQSGELTQYFVKWKNANTIDFCANEKGEQCFATLNRVLP</sequence>
<evidence type="ECO:0000313" key="2">
    <source>
        <dbReference type="EMBL" id="MQW91655.1"/>
    </source>
</evidence>
<dbReference type="Proteomes" id="UP000327478">
    <property type="component" value="Chromosome"/>
</dbReference>
<feature type="signal peptide" evidence="1">
    <location>
        <begin position="1"/>
        <end position="19"/>
    </location>
</feature>
<accession>A0A5Q0P1F7</accession>
<keyword evidence="1" id="KW-0732">Signal</keyword>
<feature type="chain" id="PRO_5044623592" evidence="1">
    <location>
        <begin position="20"/>
        <end position="155"/>
    </location>
</feature>
<keyword evidence="4" id="KW-1185">Reference proteome</keyword>
<evidence type="ECO:0000256" key="1">
    <source>
        <dbReference type="SAM" id="SignalP"/>
    </source>
</evidence>
<organism evidence="2 5">
    <name type="scientific">Acinetobacter wanghuae</name>
    <dbReference type="NCBI Taxonomy" id="2662362"/>
    <lineage>
        <taxon>Bacteria</taxon>
        <taxon>Pseudomonadati</taxon>
        <taxon>Pseudomonadota</taxon>
        <taxon>Gammaproteobacteria</taxon>
        <taxon>Moraxellales</taxon>
        <taxon>Moraxellaceae</taxon>
        <taxon>Acinetobacter</taxon>
    </lineage>
</organism>
<dbReference type="PROSITE" id="PS51257">
    <property type="entry name" value="PROKAR_LIPOPROTEIN"/>
    <property type="match status" value="1"/>
</dbReference>
<dbReference type="EMBL" id="CP045650">
    <property type="protein sequence ID" value="QGA11007.1"/>
    <property type="molecule type" value="Genomic_DNA"/>
</dbReference>
<dbReference type="Proteomes" id="UP000480556">
    <property type="component" value="Unassembled WGS sequence"/>
</dbReference>
<protein>
    <submittedName>
        <fullName evidence="2">Uncharacterized protein</fullName>
    </submittedName>
</protein>
<evidence type="ECO:0000313" key="5">
    <source>
        <dbReference type="Proteomes" id="UP000480556"/>
    </source>
</evidence>
<reference evidence="4 5" key="1">
    <citation type="submission" date="2019-10" db="EMBL/GenBank/DDBJ databases">
        <authorList>
            <person name="Dong K."/>
        </authorList>
    </citation>
    <scope>NUCLEOTIDE SEQUENCE [LARGE SCALE GENOMIC DNA]</scope>
    <source>
        <strain evidence="4">dk386</strain>
        <strain evidence="3">Dk386</strain>
        <strain evidence="5">dk771</strain>
        <strain evidence="2">Dk771</strain>
    </source>
</reference>
<evidence type="ECO:0000313" key="4">
    <source>
        <dbReference type="Proteomes" id="UP000327478"/>
    </source>
</evidence>